<dbReference type="Pfam" id="PF09346">
    <property type="entry name" value="SMI1_KNR4"/>
    <property type="match status" value="1"/>
</dbReference>
<dbReference type="RefSeq" id="WP_008509652.1">
    <property type="nucleotide sequence ID" value="NZ_CM001403.1"/>
</dbReference>
<dbReference type="EMBL" id="CM001403">
    <property type="protein sequence ID" value="EHQ28744.1"/>
    <property type="molecule type" value="Genomic_DNA"/>
</dbReference>
<dbReference type="SUPFAM" id="SSF160631">
    <property type="entry name" value="SMI1/KNR4-like"/>
    <property type="match status" value="1"/>
</dbReference>
<name>H1Y8X8_9SPHI</name>
<dbReference type="Gene3D" id="3.40.1580.10">
    <property type="entry name" value="SMI1/KNR4-like"/>
    <property type="match status" value="1"/>
</dbReference>
<dbReference type="InterPro" id="IPR018958">
    <property type="entry name" value="Knr4/Smi1-like_dom"/>
</dbReference>
<dbReference type="SMART" id="SM00860">
    <property type="entry name" value="SMI1_KNR4"/>
    <property type="match status" value="1"/>
</dbReference>
<protein>
    <submittedName>
        <fullName evidence="2">Cell wall assembly/cell proliferation coordinating protein, KNR4-like protein</fullName>
    </submittedName>
</protein>
<dbReference type="AlphaFoldDB" id="H1Y8X8"/>
<evidence type="ECO:0000259" key="1">
    <source>
        <dbReference type="SMART" id="SM00860"/>
    </source>
</evidence>
<gene>
    <name evidence="2" type="ORF">Mucpa_4657</name>
</gene>
<feature type="domain" description="Knr4/Smi1-like" evidence="1">
    <location>
        <begin position="14"/>
        <end position="133"/>
    </location>
</feature>
<dbReference type="Proteomes" id="UP000002774">
    <property type="component" value="Chromosome"/>
</dbReference>
<evidence type="ECO:0000313" key="3">
    <source>
        <dbReference type="Proteomes" id="UP000002774"/>
    </source>
</evidence>
<dbReference type="eggNOG" id="ENOG5032W2B">
    <property type="taxonomic scope" value="Bacteria"/>
</dbReference>
<proteinExistence type="predicted"/>
<keyword evidence="3" id="KW-1185">Reference proteome</keyword>
<evidence type="ECO:0000313" key="2">
    <source>
        <dbReference type="EMBL" id="EHQ28744.1"/>
    </source>
</evidence>
<organism evidence="2 3">
    <name type="scientific">Mucilaginibacter paludis DSM 18603</name>
    <dbReference type="NCBI Taxonomy" id="714943"/>
    <lineage>
        <taxon>Bacteria</taxon>
        <taxon>Pseudomonadati</taxon>
        <taxon>Bacteroidota</taxon>
        <taxon>Sphingobacteriia</taxon>
        <taxon>Sphingobacteriales</taxon>
        <taxon>Sphingobacteriaceae</taxon>
        <taxon>Mucilaginibacter</taxon>
    </lineage>
</organism>
<dbReference type="InterPro" id="IPR037883">
    <property type="entry name" value="Knr4/Smi1-like_sf"/>
</dbReference>
<dbReference type="HOGENOM" id="CLU_1823192_0_0_10"/>
<reference evidence="2" key="1">
    <citation type="submission" date="2011-09" db="EMBL/GenBank/DDBJ databases">
        <title>The permanent draft genome of Mucilaginibacter paludis DSM 18603.</title>
        <authorList>
            <consortium name="US DOE Joint Genome Institute (JGI-PGF)"/>
            <person name="Lucas S."/>
            <person name="Han J."/>
            <person name="Lapidus A."/>
            <person name="Bruce D."/>
            <person name="Goodwin L."/>
            <person name="Pitluck S."/>
            <person name="Peters L."/>
            <person name="Kyrpides N."/>
            <person name="Mavromatis K."/>
            <person name="Ivanova N."/>
            <person name="Mikhailova N."/>
            <person name="Held B."/>
            <person name="Detter J.C."/>
            <person name="Tapia R."/>
            <person name="Han C."/>
            <person name="Land M."/>
            <person name="Hauser L."/>
            <person name="Markowitz V."/>
            <person name="Cheng J.-F."/>
            <person name="Hugenholtz P."/>
            <person name="Woyke T."/>
            <person name="Wu D."/>
            <person name="Tindall B."/>
            <person name="Brambilla E."/>
            <person name="Klenk H.-P."/>
            <person name="Eisen J.A."/>
        </authorList>
    </citation>
    <scope>NUCLEOTIDE SEQUENCE [LARGE SCALE GENOMIC DNA]</scope>
    <source>
        <strain evidence="2">DSM 18603</strain>
    </source>
</reference>
<sequence>MGRLENLFDKYAFPARTSYPGRAIEDIEQEIGFQLPEDYKLFLRRYSGFEGMINCEYVVLWEIEAILELNAGYEIISSLPNTIGIGGSGGGDMIAIEFEEPDNYKIILAPFIGLDEKEYHIEIGNSFYDMLARLDAGKGWF</sequence>
<accession>H1Y8X8</accession>